<feature type="transmembrane region" description="Helical" evidence="11">
    <location>
        <begin position="90"/>
        <end position="109"/>
    </location>
</feature>
<dbReference type="Pfam" id="PF00005">
    <property type="entry name" value="ABC_tran"/>
    <property type="match status" value="1"/>
</dbReference>
<dbReference type="InterPro" id="IPR052156">
    <property type="entry name" value="BCAA_Transport_ATP-bd_LivF"/>
</dbReference>
<keyword evidence="3" id="KW-0813">Transport</keyword>
<feature type="transmembrane region" description="Helical" evidence="11">
    <location>
        <begin position="245"/>
        <end position="270"/>
    </location>
</feature>
<feature type="transmembrane region" description="Helical" evidence="11">
    <location>
        <begin position="32"/>
        <end position="53"/>
    </location>
</feature>
<keyword evidence="6" id="KW-0547">Nucleotide-binding</keyword>
<feature type="transmembrane region" description="Helical" evidence="11">
    <location>
        <begin position="116"/>
        <end position="137"/>
    </location>
</feature>
<keyword evidence="8" id="KW-0029">Amino-acid transport</keyword>
<evidence type="ECO:0000313" key="14">
    <source>
        <dbReference type="Proteomes" id="UP000483035"/>
    </source>
</evidence>
<evidence type="ECO:0000256" key="11">
    <source>
        <dbReference type="SAM" id="Phobius"/>
    </source>
</evidence>
<dbReference type="AlphaFoldDB" id="A0A6L9UE82"/>
<feature type="transmembrane region" description="Helical" evidence="11">
    <location>
        <begin position="65"/>
        <end position="84"/>
    </location>
</feature>
<dbReference type="InterPro" id="IPR001851">
    <property type="entry name" value="ABC_transp_permease"/>
</dbReference>
<evidence type="ECO:0000256" key="1">
    <source>
        <dbReference type="ARBA" id="ARBA00004651"/>
    </source>
</evidence>
<feature type="transmembrane region" description="Helical" evidence="11">
    <location>
        <begin position="157"/>
        <end position="178"/>
    </location>
</feature>
<keyword evidence="4" id="KW-1003">Cell membrane</keyword>
<feature type="domain" description="ABC transporter" evidence="12">
    <location>
        <begin position="354"/>
        <end position="586"/>
    </location>
</feature>
<dbReference type="GO" id="GO:0015807">
    <property type="term" value="P:L-amino acid transport"/>
    <property type="evidence" value="ECO:0007669"/>
    <property type="project" value="TreeGrafter"/>
</dbReference>
<dbReference type="Proteomes" id="UP000483035">
    <property type="component" value="Unassembled WGS sequence"/>
</dbReference>
<dbReference type="Gene3D" id="3.40.50.300">
    <property type="entry name" value="P-loop containing nucleotide triphosphate hydrolases"/>
    <property type="match status" value="1"/>
</dbReference>
<reference evidence="13 14" key="1">
    <citation type="submission" date="2019-12" db="EMBL/GenBank/DDBJ databases">
        <title>Rhizobium genotypes associated with high levels of biological nitrogen fixation by grain legumes in a temperate-maritime cropping system.</title>
        <authorList>
            <person name="Maluk M."/>
            <person name="Francesc Ferrando Molina F."/>
            <person name="Lopez Del Egido L."/>
            <person name="Lafos M."/>
            <person name="Langarica-Fuentes A."/>
            <person name="Gebre Yohannes G."/>
            <person name="Young M.W."/>
            <person name="Martin P."/>
            <person name="Gantlett R."/>
            <person name="Kenicer G."/>
            <person name="Hawes C."/>
            <person name="Begg G.S."/>
            <person name="Quilliam R.S."/>
            <person name="Squire G.R."/>
            <person name="Poole P.S."/>
            <person name="Young P.W."/>
            <person name="Iannetta P.M."/>
            <person name="James E.K."/>
        </authorList>
    </citation>
    <scope>NUCLEOTIDE SEQUENCE [LARGE SCALE GENOMIC DNA]</scope>
    <source>
        <strain evidence="13 14">JHI1118</strain>
    </source>
</reference>
<evidence type="ECO:0000256" key="6">
    <source>
        <dbReference type="ARBA" id="ARBA00022741"/>
    </source>
</evidence>
<dbReference type="InterPro" id="IPR003439">
    <property type="entry name" value="ABC_transporter-like_ATP-bd"/>
</dbReference>
<sequence length="592" mass="63579">MKKVRFFGRWSTILAIICVVYAILVFAAPNQYYQTILTLVCVWGVLGLSWNILSGYSGLVSFGHAAYFGLGAYTVVLGVVNFGITPWIGIPIAGVVGAAAGLLIGIPTFKLRGHYFGLSTLAYPLALLYIFEWLGYQEVAMPMQRESPIAFMQFDDYRVYAFIGLAFLVVTIVISRMIEASRFGMSLLAIKQNELAAEAAGIETRKWKLRAIAISGAIAGAIGGFYAVILLVVTPLSVFGMTTSAQALIVTLFGGVGTFWGPVIGAAILIPLSNTLDAQLGHIIPGIQGVVFGVAIVLIILLAPEGIFWKIRDLLQPRRFSPDTDTSASAVVAMTADAGRFPERPDTVAGPVMLEVRNISKSFGGLKAVQDVSFTVPQGSVIGIIGPNGAGKTTLFNLLNGFNSPTGGEVIFDGENIVGLQPSAICKRGIGRTFQVVRPFARLSILQNVLVGAYVGAENDEIALRHAHEALAMVGLDADSERIAGGLPSKDQRLMELARALAGKPKLLLLDEILAGLGSTEVNEVIRVVRKLSEAGLTIVIIEHTMQAMLRLADHFIVLDHGALLTQGRPKDVMRQSSVIEAYLGKRWRERA</sequence>
<keyword evidence="10 11" id="KW-0472">Membrane</keyword>
<accession>A0A6L9UE82</accession>
<evidence type="ECO:0000256" key="9">
    <source>
        <dbReference type="ARBA" id="ARBA00022989"/>
    </source>
</evidence>
<dbReference type="GO" id="GO:0005886">
    <property type="term" value="C:plasma membrane"/>
    <property type="evidence" value="ECO:0007669"/>
    <property type="project" value="UniProtKB-SubCell"/>
</dbReference>
<name>A0A6L9UE82_9HYPH</name>
<dbReference type="EMBL" id="WUEY01000012">
    <property type="protein sequence ID" value="NEI72552.1"/>
    <property type="molecule type" value="Genomic_DNA"/>
</dbReference>
<evidence type="ECO:0000256" key="8">
    <source>
        <dbReference type="ARBA" id="ARBA00022970"/>
    </source>
</evidence>
<evidence type="ECO:0000256" key="7">
    <source>
        <dbReference type="ARBA" id="ARBA00022840"/>
    </source>
</evidence>
<evidence type="ECO:0000259" key="12">
    <source>
        <dbReference type="PROSITE" id="PS50893"/>
    </source>
</evidence>
<dbReference type="RefSeq" id="WP_163990076.1">
    <property type="nucleotide sequence ID" value="NZ_WUEY01000012.1"/>
</dbReference>
<comment type="subcellular location">
    <subcellularLocation>
        <location evidence="1">Cell membrane</location>
        <topology evidence="1">Multi-pass membrane protein</topology>
    </subcellularLocation>
</comment>
<dbReference type="InterPro" id="IPR003593">
    <property type="entry name" value="AAA+_ATPase"/>
</dbReference>
<keyword evidence="5 11" id="KW-0812">Transmembrane</keyword>
<dbReference type="GO" id="GO:0015658">
    <property type="term" value="F:branched-chain amino acid transmembrane transporter activity"/>
    <property type="evidence" value="ECO:0007669"/>
    <property type="project" value="InterPro"/>
</dbReference>
<dbReference type="GO" id="GO:0016887">
    <property type="term" value="F:ATP hydrolysis activity"/>
    <property type="evidence" value="ECO:0007669"/>
    <property type="project" value="InterPro"/>
</dbReference>
<gene>
    <name evidence="13" type="ORF">GR212_23615</name>
</gene>
<dbReference type="SMART" id="SM00382">
    <property type="entry name" value="AAA"/>
    <property type="match status" value="1"/>
</dbReference>
<dbReference type="PANTHER" id="PTHR43820">
    <property type="entry name" value="HIGH-AFFINITY BRANCHED-CHAIN AMINO ACID TRANSPORT ATP-BINDING PROTEIN LIVF"/>
    <property type="match status" value="1"/>
</dbReference>
<dbReference type="PROSITE" id="PS50893">
    <property type="entry name" value="ABC_TRANSPORTER_2"/>
    <property type="match status" value="1"/>
</dbReference>
<dbReference type="PANTHER" id="PTHR43820:SF3">
    <property type="entry name" value="BRANCHED-CHAIN AMINO ACID TRANSPORT SYSTEM,ATP-BINDING PROTEIN"/>
    <property type="match status" value="1"/>
</dbReference>
<evidence type="ECO:0000256" key="10">
    <source>
        <dbReference type="ARBA" id="ARBA00023136"/>
    </source>
</evidence>
<comment type="caution">
    <text evidence="13">The sequence shown here is derived from an EMBL/GenBank/DDBJ whole genome shotgun (WGS) entry which is preliminary data.</text>
</comment>
<evidence type="ECO:0000256" key="5">
    <source>
        <dbReference type="ARBA" id="ARBA00022692"/>
    </source>
</evidence>
<dbReference type="CDD" id="cd06581">
    <property type="entry name" value="TM_PBP1_LivM_like"/>
    <property type="match status" value="1"/>
</dbReference>
<evidence type="ECO:0000256" key="4">
    <source>
        <dbReference type="ARBA" id="ARBA00022475"/>
    </source>
</evidence>
<dbReference type="GO" id="GO:0005524">
    <property type="term" value="F:ATP binding"/>
    <property type="evidence" value="ECO:0007669"/>
    <property type="project" value="UniProtKB-KW"/>
</dbReference>
<evidence type="ECO:0000313" key="13">
    <source>
        <dbReference type="EMBL" id="NEI72552.1"/>
    </source>
</evidence>
<organism evidence="13 14">
    <name type="scientific">Rhizobium lusitanum</name>
    <dbReference type="NCBI Taxonomy" id="293958"/>
    <lineage>
        <taxon>Bacteria</taxon>
        <taxon>Pseudomonadati</taxon>
        <taxon>Pseudomonadota</taxon>
        <taxon>Alphaproteobacteria</taxon>
        <taxon>Hyphomicrobiales</taxon>
        <taxon>Rhizobiaceae</taxon>
        <taxon>Rhizobium/Agrobacterium group</taxon>
        <taxon>Rhizobium</taxon>
    </lineage>
</organism>
<dbReference type="InterPro" id="IPR043428">
    <property type="entry name" value="LivM-like"/>
</dbReference>
<comment type="similarity">
    <text evidence="2">Belongs to the ABC transporter superfamily.</text>
</comment>
<evidence type="ECO:0000256" key="2">
    <source>
        <dbReference type="ARBA" id="ARBA00005417"/>
    </source>
</evidence>
<protein>
    <submittedName>
        <fullName evidence="13">ATP-binding cassette domain-containing protein</fullName>
    </submittedName>
</protein>
<dbReference type="Pfam" id="PF02653">
    <property type="entry name" value="BPD_transp_2"/>
    <property type="match status" value="1"/>
</dbReference>
<evidence type="ECO:0000256" key="3">
    <source>
        <dbReference type="ARBA" id="ARBA00022448"/>
    </source>
</evidence>
<feature type="transmembrane region" description="Helical" evidence="11">
    <location>
        <begin position="282"/>
        <end position="303"/>
    </location>
</feature>
<keyword evidence="7 13" id="KW-0067">ATP-binding</keyword>
<feature type="transmembrane region" description="Helical" evidence="11">
    <location>
        <begin position="7"/>
        <end position="26"/>
    </location>
</feature>
<keyword evidence="9 11" id="KW-1133">Transmembrane helix</keyword>
<dbReference type="SUPFAM" id="SSF52540">
    <property type="entry name" value="P-loop containing nucleoside triphosphate hydrolases"/>
    <property type="match status" value="1"/>
</dbReference>
<dbReference type="InterPro" id="IPR027417">
    <property type="entry name" value="P-loop_NTPase"/>
</dbReference>
<dbReference type="CDD" id="cd03219">
    <property type="entry name" value="ABC_Mj1267_LivG_branched"/>
    <property type="match status" value="1"/>
</dbReference>
<proteinExistence type="inferred from homology"/>
<feature type="transmembrane region" description="Helical" evidence="11">
    <location>
        <begin position="211"/>
        <end position="233"/>
    </location>
</feature>